<dbReference type="KEGG" id="mfel:JPM2_5950"/>
<gene>
    <name evidence="8" type="ORF">JPM2_5950</name>
</gene>
<dbReference type="Proteomes" id="UP000464317">
    <property type="component" value="Chromosome"/>
</dbReference>
<reference evidence="8 9" key="1">
    <citation type="submission" date="2020-01" db="EMBL/GenBank/DDBJ databases">
        <title>Complete genome sequence of Mycoplasma felis strain Myco-2.</title>
        <authorList>
            <person name="Kinoshita Y."/>
            <person name="Niwa H."/>
            <person name="Uchida-Fujii E."/>
            <person name="Nukada T."/>
        </authorList>
    </citation>
    <scope>NUCLEOTIDE SEQUENCE [LARGE SCALE GENOMIC DNA]</scope>
    <source>
        <strain evidence="8 9">Myco-2</strain>
    </source>
</reference>
<evidence type="ECO:0000259" key="7">
    <source>
        <dbReference type="PROSITE" id="PS51093"/>
    </source>
</evidence>
<proteinExistence type="predicted"/>
<keyword evidence="3" id="KW-0762">Sugar transport</keyword>
<evidence type="ECO:0000256" key="6">
    <source>
        <dbReference type="ARBA" id="ARBA00022777"/>
    </source>
</evidence>
<dbReference type="Gene3D" id="2.70.70.10">
    <property type="entry name" value="Glucose Permease (Domain IIA)"/>
    <property type="match status" value="1"/>
</dbReference>
<dbReference type="PANTHER" id="PTHR45008:SF1">
    <property type="entry name" value="PTS SYSTEM GLUCOSE-SPECIFIC EIIA COMPONENT"/>
    <property type="match status" value="1"/>
</dbReference>
<sequence length="171" mass="19780">MIFLKNLFSKKDKTNSITIPFKGFFIDINDYFDNKFHNNELGSGFGIRLNQTSGIFDFISPFDGKINLIFPNKNAFVLETKNNLSLYIQFGNITEKHINKLFVNENQDIKKGTKLLSLELDKIKDDKLTSDILFLVLLENNNMKMDLTENWMTNDLIAENTQISNIVEIKT</sequence>
<keyword evidence="9" id="KW-1185">Reference proteome</keyword>
<keyword evidence="6" id="KW-0418">Kinase</keyword>
<evidence type="ECO:0000256" key="5">
    <source>
        <dbReference type="ARBA" id="ARBA00022683"/>
    </source>
</evidence>
<evidence type="ECO:0000256" key="4">
    <source>
        <dbReference type="ARBA" id="ARBA00022679"/>
    </source>
</evidence>
<dbReference type="InterPro" id="IPR011055">
    <property type="entry name" value="Dup_hybrid_motif"/>
</dbReference>
<organism evidence="8 9">
    <name type="scientific">Mycoplasmopsis felis</name>
    <dbReference type="NCBI Taxonomy" id="33923"/>
    <lineage>
        <taxon>Bacteria</taxon>
        <taxon>Bacillati</taxon>
        <taxon>Mycoplasmatota</taxon>
        <taxon>Mycoplasmoidales</taxon>
        <taxon>Metamycoplasmataceae</taxon>
        <taxon>Mycoplasmopsis</taxon>
    </lineage>
</organism>
<dbReference type="GO" id="GO:0005737">
    <property type="term" value="C:cytoplasm"/>
    <property type="evidence" value="ECO:0007669"/>
    <property type="project" value="UniProtKB-SubCell"/>
</dbReference>
<evidence type="ECO:0000313" key="9">
    <source>
        <dbReference type="Proteomes" id="UP000464317"/>
    </source>
</evidence>
<dbReference type="InterPro" id="IPR001127">
    <property type="entry name" value="PTS_EIIA_1_perm"/>
</dbReference>
<evidence type="ECO:0000256" key="2">
    <source>
        <dbReference type="ARBA" id="ARBA00022448"/>
    </source>
</evidence>
<keyword evidence="2" id="KW-0813">Transport</keyword>
<dbReference type="Pfam" id="PF00358">
    <property type="entry name" value="PTS_EIIA_1"/>
    <property type="match status" value="1"/>
</dbReference>
<accession>A0A809RUC1</accession>
<keyword evidence="5" id="KW-0598">Phosphotransferase system</keyword>
<feature type="domain" description="PTS EIIA type-1" evidence="7">
    <location>
        <begin position="33"/>
        <end position="140"/>
    </location>
</feature>
<dbReference type="GO" id="GO:0016301">
    <property type="term" value="F:kinase activity"/>
    <property type="evidence" value="ECO:0007669"/>
    <property type="project" value="UniProtKB-KW"/>
</dbReference>
<keyword evidence="4" id="KW-0808">Transferase</keyword>
<dbReference type="RefSeq" id="WP_161553310.1">
    <property type="nucleotide sequence ID" value="NZ_AP022325.1"/>
</dbReference>
<dbReference type="GO" id="GO:0009401">
    <property type="term" value="P:phosphoenolpyruvate-dependent sugar phosphotransferase system"/>
    <property type="evidence" value="ECO:0007669"/>
    <property type="project" value="UniProtKB-KW"/>
</dbReference>
<evidence type="ECO:0000256" key="1">
    <source>
        <dbReference type="ARBA" id="ARBA00004496"/>
    </source>
</evidence>
<protein>
    <recommendedName>
        <fullName evidence="7">PTS EIIA type-1 domain-containing protein</fullName>
    </recommendedName>
</protein>
<dbReference type="PROSITE" id="PS51093">
    <property type="entry name" value="PTS_EIIA_TYPE_1"/>
    <property type="match status" value="1"/>
</dbReference>
<evidence type="ECO:0000313" key="8">
    <source>
        <dbReference type="EMBL" id="BBU47902.1"/>
    </source>
</evidence>
<dbReference type="AlphaFoldDB" id="A0A809RUC1"/>
<dbReference type="EMBL" id="AP022325">
    <property type="protein sequence ID" value="BBU47902.1"/>
    <property type="molecule type" value="Genomic_DNA"/>
</dbReference>
<dbReference type="PANTHER" id="PTHR45008">
    <property type="entry name" value="PTS SYSTEM GLUCOSE-SPECIFIC EIIA COMPONENT"/>
    <property type="match status" value="1"/>
</dbReference>
<dbReference type="SUPFAM" id="SSF51261">
    <property type="entry name" value="Duplicated hybrid motif"/>
    <property type="match status" value="1"/>
</dbReference>
<dbReference type="InterPro" id="IPR050890">
    <property type="entry name" value="PTS_EIIA_component"/>
</dbReference>
<name>A0A809RUC1_9BACT</name>
<evidence type="ECO:0000256" key="3">
    <source>
        <dbReference type="ARBA" id="ARBA00022597"/>
    </source>
</evidence>
<comment type="subcellular location">
    <subcellularLocation>
        <location evidence="1">Cytoplasm</location>
    </subcellularLocation>
</comment>